<evidence type="ECO:0000313" key="4">
    <source>
        <dbReference type="EMBL" id="QLV04154.1"/>
    </source>
</evidence>
<evidence type="ECO:0000256" key="1">
    <source>
        <dbReference type="SAM" id="SignalP"/>
    </source>
</evidence>
<dbReference type="GO" id="GO:0043709">
    <property type="term" value="P:cell adhesion involved in single-species biofilm formation"/>
    <property type="evidence" value="ECO:0007669"/>
    <property type="project" value="TreeGrafter"/>
</dbReference>
<organism evidence="4 6">
    <name type="scientific">Escherichia marmotae</name>
    <dbReference type="NCBI Taxonomy" id="1499973"/>
    <lineage>
        <taxon>Bacteria</taxon>
        <taxon>Pseudomonadati</taxon>
        <taxon>Pseudomonadota</taxon>
        <taxon>Gammaproteobacteria</taxon>
        <taxon>Enterobacterales</taxon>
        <taxon>Enterobacteriaceae</taxon>
        <taxon>Escherichia</taxon>
    </lineage>
</organism>
<dbReference type="InterPro" id="IPR050263">
    <property type="entry name" value="Bact_Fimbrial_Adh_Pro"/>
</dbReference>
<dbReference type="EMBL" id="CP056160">
    <property type="protein sequence ID" value="QLV04197.1"/>
    <property type="molecule type" value="Genomic_DNA"/>
</dbReference>
<name>A0A7H9KE68_9ESCH</name>
<dbReference type="Proteomes" id="UP000512115">
    <property type="component" value="Plasmid pRHBSTW-00814_2"/>
</dbReference>
<dbReference type="EMBL" id="CP056160">
    <property type="protein sequence ID" value="QLV04154.1"/>
    <property type="molecule type" value="Genomic_DNA"/>
</dbReference>
<dbReference type="GO" id="GO:0009289">
    <property type="term" value="C:pilus"/>
    <property type="evidence" value="ECO:0007669"/>
    <property type="project" value="InterPro"/>
</dbReference>
<dbReference type="InterPro" id="IPR008966">
    <property type="entry name" value="Adhesion_dom_sf"/>
</dbReference>
<keyword evidence="1" id="KW-0732">Signal</keyword>
<dbReference type="Proteomes" id="UP000512115">
    <property type="component" value="Chromosome"/>
</dbReference>
<dbReference type="PRINTS" id="PR01613">
    <property type="entry name" value="FIMBRIALPAPF"/>
</dbReference>
<dbReference type="Pfam" id="PF00419">
    <property type="entry name" value="Fimbrial"/>
    <property type="match status" value="1"/>
</dbReference>
<dbReference type="AlphaFoldDB" id="A0A7H9KE68"/>
<accession>A0A7H9KE68</accession>
<feature type="chain" id="PRO_5033591302" evidence="1">
    <location>
        <begin position="23"/>
        <end position="177"/>
    </location>
</feature>
<evidence type="ECO:0000313" key="5">
    <source>
        <dbReference type="EMBL" id="QLV04197.1"/>
    </source>
</evidence>
<dbReference type="InterPro" id="IPR005430">
    <property type="entry name" value="P_pili_tip_PapF"/>
</dbReference>
<feature type="signal peptide" evidence="1">
    <location>
        <begin position="1"/>
        <end position="22"/>
    </location>
</feature>
<evidence type="ECO:0000259" key="2">
    <source>
        <dbReference type="Pfam" id="PF00419"/>
    </source>
</evidence>
<sequence>MKKKMTGIMLFTALFMSAYAQAADNLQFKGKLIIPDCTINNGNPIETDFGDIEIQTIVAKNTGYHWKSLNIPVDCPYTLGTPKIKLTGNQASFYKNSIKTSKYDPEKLVIYFRQGTADNRGALIDLGSYHNLATDAITGSGTKRTVRITAGVGREQGMELLTPGPFTASANMEVRYE</sequence>
<dbReference type="PANTHER" id="PTHR33420">
    <property type="entry name" value="FIMBRIAL SUBUNIT ELFA-RELATED"/>
    <property type="match status" value="1"/>
</dbReference>
<dbReference type="EMBL" id="CP056159">
    <property type="protein sequence ID" value="QLV01821.1"/>
    <property type="molecule type" value="Genomic_DNA"/>
</dbReference>
<geneLocation type="plasmid" evidence="4">
    <name>pRHBSTW-00814_2</name>
</geneLocation>
<proteinExistence type="predicted"/>
<dbReference type="SUPFAM" id="SSF49401">
    <property type="entry name" value="Bacterial adhesins"/>
    <property type="match status" value="1"/>
</dbReference>
<evidence type="ECO:0000313" key="3">
    <source>
        <dbReference type="EMBL" id="QLV01821.1"/>
    </source>
</evidence>
<geneLocation type="plasmid" evidence="6">
    <name>prhbstw-00814_2</name>
</geneLocation>
<dbReference type="RefSeq" id="WP_157945708.1">
    <property type="nucleotide sequence ID" value="NZ_CP056159.1"/>
</dbReference>
<dbReference type="PANTHER" id="PTHR33420:SF33">
    <property type="entry name" value="MINOR FIMBRIAL SUBUNIT"/>
    <property type="match status" value="1"/>
</dbReference>
<dbReference type="InterPro" id="IPR036937">
    <property type="entry name" value="Adhesion_dom_fimbrial_sf"/>
</dbReference>
<keyword evidence="4" id="KW-0614">Plasmid</keyword>
<evidence type="ECO:0000313" key="6">
    <source>
        <dbReference type="Proteomes" id="UP000512115"/>
    </source>
</evidence>
<gene>
    <name evidence="3" type="ORF">HV284_12405</name>
    <name evidence="4" type="ORF">HV284_24165</name>
    <name evidence="5" type="ORF">HV284_24465</name>
</gene>
<protein>
    <submittedName>
        <fullName evidence="4">Fimbrial protein</fullName>
    </submittedName>
</protein>
<dbReference type="InterPro" id="IPR000259">
    <property type="entry name" value="Adhesion_dom_fimbrial"/>
</dbReference>
<feature type="domain" description="Fimbrial-type adhesion" evidence="2">
    <location>
        <begin position="27"/>
        <end position="176"/>
    </location>
</feature>
<dbReference type="Gene3D" id="2.60.40.1090">
    <property type="entry name" value="Fimbrial-type adhesion domain"/>
    <property type="match status" value="1"/>
</dbReference>
<reference evidence="4 6" key="1">
    <citation type="submission" date="2020-06" db="EMBL/GenBank/DDBJ databases">
        <title>REHAB project genomes.</title>
        <authorList>
            <person name="Shaw L.P."/>
        </authorList>
    </citation>
    <scope>NUCLEOTIDE SEQUENCE [LARGE SCALE GENOMIC DNA]</scope>
    <source>
        <strain evidence="4 6">RHBSTW-00814</strain>
        <plasmid evidence="6">prhbstw-00814_2</plasmid>
        <plasmid evidence="4">pRHBSTW-00814_2</plasmid>
    </source>
</reference>